<dbReference type="AlphaFoldDB" id="A0AA39NVP7"/>
<name>A0AA39NVP7_9AGAR</name>
<dbReference type="PANTHER" id="PTHR40465:SF1">
    <property type="entry name" value="DUF6534 DOMAIN-CONTAINING PROTEIN"/>
    <property type="match status" value="1"/>
</dbReference>
<feature type="transmembrane region" description="Helical" evidence="1">
    <location>
        <begin position="249"/>
        <end position="270"/>
    </location>
</feature>
<evidence type="ECO:0000313" key="4">
    <source>
        <dbReference type="Proteomes" id="UP001175227"/>
    </source>
</evidence>
<comment type="caution">
    <text evidence="3">The sequence shown here is derived from an EMBL/GenBank/DDBJ whole genome shotgun (WGS) entry which is preliminary data.</text>
</comment>
<sequence length="342" mass="37491">MSSSPPRRLNLITSQGGLLIGILFSVFLFGISTVQTWFYYQHYPKDRKTLKFMVATLWILELIHAVFACHSIYWYLALNYANPAALGTSIWSADSTLIASGLITFQVHVFFAWRVWKLSAGRLPVLPTMIVRLRILLGGLELINIIKIFVGFAACALTITTSGLSFAAGTFAKYPHSISVTSTTALALSVFADLMIAFSISFFLRQGRSGLTKTDHIINRLIFWSMNVGILTSLLDLIVLITSEAQDNLNFLAVFEVVASVYANSLLATLNIRAISRGQVLNEDGTSLELDSSDYSHSVDFTAGPKNGTQNLSKTAIQTDGNSFSSVPGARDASVSQHIYQI</sequence>
<feature type="transmembrane region" description="Helical" evidence="1">
    <location>
        <begin position="20"/>
        <end position="40"/>
    </location>
</feature>
<feature type="transmembrane region" description="Helical" evidence="1">
    <location>
        <begin position="96"/>
        <end position="116"/>
    </location>
</feature>
<dbReference type="Proteomes" id="UP001175227">
    <property type="component" value="Unassembled WGS sequence"/>
</dbReference>
<feature type="transmembrane region" description="Helical" evidence="1">
    <location>
        <begin position="179"/>
        <end position="200"/>
    </location>
</feature>
<keyword evidence="1" id="KW-1133">Transmembrane helix</keyword>
<organism evidence="3 4">
    <name type="scientific">Armillaria novae-zelandiae</name>
    <dbReference type="NCBI Taxonomy" id="153914"/>
    <lineage>
        <taxon>Eukaryota</taxon>
        <taxon>Fungi</taxon>
        <taxon>Dikarya</taxon>
        <taxon>Basidiomycota</taxon>
        <taxon>Agaricomycotina</taxon>
        <taxon>Agaricomycetes</taxon>
        <taxon>Agaricomycetidae</taxon>
        <taxon>Agaricales</taxon>
        <taxon>Marasmiineae</taxon>
        <taxon>Physalacriaceae</taxon>
        <taxon>Armillaria</taxon>
    </lineage>
</organism>
<gene>
    <name evidence="3" type="ORF">IW261DRAFT_1660860</name>
</gene>
<protein>
    <recommendedName>
        <fullName evidence="2">DUF6534 domain-containing protein</fullName>
    </recommendedName>
</protein>
<feature type="transmembrane region" description="Helical" evidence="1">
    <location>
        <begin position="52"/>
        <end position="76"/>
    </location>
</feature>
<dbReference type="PANTHER" id="PTHR40465">
    <property type="entry name" value="CHROMOSOME 1, WHOLE GENOME SHOTGUN SEQUENCE"/>
    <property type="match status" value="1"/>
</dbReference>
<accession>A0AA39NVP7</accession>
<evidence type="ECO:0000259" key="2">
    <source>
        <dbReference type="Pfam" id="PF20152"/>
    </source>
</evidence>
<keyword evidence="1" id="KW-0472">Membrane</keyword>
<dbReference type="InterPro" id="IPR045339">
    <property type="entry name" value="DUF6534"/>
</dbReference>
<dbReference type="Pfam" id="PF20152">
    <property type="entry name" value="DUF6534"/>
    <property type="match status" value="1"/>
</dbReference>
<proteinExistence type="predicted"/>
<evidence type="ECO:0000313" key="3">
    <source>
        <dbReference type="EMBL" id="KAK0472771.1"/>
    </source>
</evidence>
<reference evidence="3" key="1">
    <citation type="submission" date="2023-06" db="EMBL/GenBank/DDBJ databases">
        <authorList>
            <consortium name="Lawrence Berkeley National Laboratory"/>
            <person name="Ahrendt S."/>
            <person name="Sahu N."/>
            <person name="Indic B."/>
            <person name="Wong-Bajracharya J."/>
            <person name="Merenyi Z."/>
            <person name="Ke H.-M."/>
            <person name="Monk M."/>
            <person name="Kocsube S."/>
            <person name="Drula E."/>
            <person name="Lipzen A."/>
            <person name="Balint B."/>
            <person name="Henrissat B."/>
            <person name="Andreopoulos B."/>
            <person name="Martin F.M."/>
            <person name="Harder C.B."/>
            <person name="Rigling D."/>
            <person name="Ford K.L."/>
            <person name="Foster G.D."/>
            <person name="Pangilinan J."/>
            <person name="Papanicolaou A."/>
            <person name="Barry K."/>
            <person name="LaButti K."/>
            <person name="Viragh M."/>
            <person name="Koriabine M."/>
            <person name="Yan M."/>
            <person name="Riley R."/>
            <person name="Champramary S."/>
            <person name="Plett K.L."/>
            <person name="Tsai I.J."/>
            <person name="Slot J."/>
            <person name="Sipos G."/>
            <person name="Plett J."/>
            <person name="Nagy L.G."/>
            <person name="Grigoriev I.V."/>
        </authorList>
    </citation>
    <scope>NUCLEOTIDE SEQUENCE</scope>
    <source>
        <strain evidence="3">ICMP 16352</strain>
    </source>
</reference>
<dbReference type="EMBL" id="JAUEPR010000038">
    <property type="protein sequence ID" value="KAK0472771.1"/>
    <property type="molecule type" value="Genomic_DNA"/>
</dbReference>
<evidence type="ECO:0000256" key="1">
    <source>
        <dbReference type="SAM" id="Phobius"/>
    </source>
</evidence>
<keyword evidence="4" id="KW-1185">Reference proteome</keyword>
<feature type="domain" description="DUF6534" evidence="2">
    <location>
        <begin position="189"/>
        <end position="274"/>
    </location>
</feature>
<keyword evidence="1" id="KW-0812">Transmembrane</keyword>
<feature type="transmembrane region" description="Helical" evidence="1">
    <location>
        <begin position="221"/>
        <end position="243"/>
    </location>
</feature>
<feature type="transmembrane region" description="Helical" evidence="1">
    <location>
        <begin position="136"/>
        <end position="159"/>
    </location>
</feature>